<organism evidence="2 3">
    <name type="scientific">Echria macrotheca</name>
    <dbReference type="NCBI Taxonomy" id="438768"/>
    <lineage>
        <taxon>Eukaryota</taxon>
        <taxon>Fungi</taxon>
        <taxon>Dikarya</taxon>
        <taxon>Ascomycota</taxon>
        <taxon>Pezizomycotina</taxon>
        <taxon>Sordariomycetes</taxon>
        <taxon>Sordariomycetidae</taxon>
        <taxon>Sordariales</taxon>
        <taxon>Schizotheciaceae</taxon>
        <taxon>Echria</taxon>
    </lineage>
</organism>
<sequence>MRLSVLFLSLGLSSGALAACDWYLQPDDCICMNSTNGALLKSQTATVCRFMGYRTASSICGVDREARQEFKDNCKGLNQENVIGHCR</sequence>
<dbReference type="EMBL" id="MU839838">
    <property type="protein sequence ID" value="KAK1752959.1"/>
    <property type="molecule type" value="Genomic_DNA"/>
</dbReference>
<dbReference type="AlphaFoldDB" id="A0AAJ0B8Z6"/>
<comment type="caution">
    <text evidence="2">The sequence shown here is derived from an EMBL/GenBank/DDBJ whole genome shotgun (WGS) entry which is preliminary data.</text>
</comment>
<keyword evidence="3" id="KW-1185">Reference proteome</keyword>
<evidence type="ECO:0000313" key="2">
    <source>
        <dbReference type="EMBL" id="KAK1752959.1"/>
    </source>
</evidence>
<evidence type="ECO:0000256" key="1">
    <source>
        <dbReference type="SAM" id="SignalP"/>
    </source>
</evidence>
<proteinExistence type="predicted"/>
<feature type="chain" id="PRO_5042509957" evidence="1">
    <location>
        <begin position="19"/>
        <end position="87"/>
    </location>
</feature>
<dbReference type="PROSITE" id="PS51257">
    <property type="entry name" value="PROKAR_LIPOPROTEIN"/>
    <property type="match status" value="1"/>
</dbReference>
<keyword evidence="1" id="KW-0732">Signal</keyword>
<accession>A0AAJ0B8Z6</accession>
<evidence type="ECO:0000313" key="3">
    <source>
        <dbReference type="Proteomes" id="UP001239445"/>
    </source>
</evidence>
<name>A0AAJ0B8Z6_9PEZI</name>
<feature type="signal peptide" evidence="1">
    <location>
        <begin position="1"/>
        <end position="18"/>
    </location>
</feature>
<reference evidence="2" key="1">
    <citation type="submission" date="2023-06" db="EMBL/GenBank/DDBJ databases">
        <title>Genome-scale phylogeny and comparative genomics of the fungal order Sordariales.</title>
        <authorList>
            <consortium name="Lawrence Berkeley National Laboratory"/>
            <person name="Hensen N."/>
            <person name="Bonometti L."/>
            <person name="Westerberg I."/>
            <person name="Brannstrom I.O."/>
            <person name="Guillou S."/>
            <person name="Cros-Aarteil S."/>
            <person name="Calhoun S."/>
            <person name="Haridas S."/>
            <person name="Kuo A."/>
            <person name="Mondo S."/>
            <person name="Pangilinan J."/>
            <person name="Riley R."/>
            <person name="Labutti K."/>
            <person name="Andreopoulos B."/>
            <person name="Lipzen A."/>
            <person name="Chen C."/>
            <person name="Yanf M."/>
            <person name="Daum C."/>
            <person name="Ng V."/>
            <person name="Clum A."/>
            <person name="Steindorff A."/>
            <person name="Ohm R."/>
            <person name="Martin F."/>
            <person name="Silar P."/>
            <person name="Natvig D."/>
            <person name="Lalanne C."/>
            <person name="Gautier V."/>
            <person name="Ament-Velasquez S.L."/>
            <person name="Kruys A."/>
            <person name="Hutchinson M.I."/>
            <person name="Powell A.J."/>
            <person name="Barry K."/>
            <person name="Miller A.N."/>
            <person name="Grigoriev I.V."/>
            <person name="Debuchy R."/>
            <person name="Gladieux P."/>
            <person name="Thoren M.H."/>
            <person name="Johannesson H."/>
        </authorList>
    </citation>
    <scope>NUCLEOTIDE SEQUENCE</scope>
    <source>
        <strain evidence="2">PSN4</strain>
    </source>
</reference>
<dbReference type="Proteomes" id="UP001239445">
    <property type="component" value="Unassembled WGS sequence"/>
</dbReference>
<gene>
    <name evidence="2" type="ORF">QBC47DRAFT_50113</name>
</gene>
<protein>
    <submittedName>
        <fullName evidence="2">Uncharacterized protein</fullName>
    </submittedName>
</protein>